<evidence type="ECO:0000313" key="1">
    <source>
        <dbReference type="EMBL" id="KWU03085.1"/>
    </source>
</evidence>
<feature type="non-terminal residue" evidence="1">
    <location>
        <position position="1"/>
    </location>
</feature>
<name>A0A109DCW2_9LACO</name>
<dbReference type="AlphaFoldDB" id="A0A109DCW2"/>
<evidence type="ECO:0000313" key="2">
    <source>
        <dbReference type="Proteomes" id="UP000067598"/>
    </source>
</evidence>
<dbReference type="EMBL" id="LJGP01000043">
    <property type="protein sequence ID" value="KWU03085.1"/>
    <property type="molecule type" value="Genomic_DNA"/>
</dbReference>
<organism evidence="1 2">
    <name type="scientific">Lactobacillus crispatus</name>
    <dbReference type="NCBI Taxonomy" id="47770"/>
    <lineage>
        <taxon>Bacteria</taxon>
        <taxon>Bacillati</taxon>
        <taxon>Bacillota</taxon>
        <taxon>Bacilli</taxon>
        <taxon>Lactobacillales</taxon>
        <taxon>Lactobacillaceae</taxon>
        <taxon>Lactobacillus</taxon>
    </lineage>
</organism>
<proteinExistence type="predicted"/>
<sequence length="109" mass="12358">QTILQSLILKKASSVKILKSVIPNIKHDPKIIFIFCFFIHMKYNDSIIISKIVTPKFINNCVGLNIANNIAINPTIPIVILFLLYTLDILQKIKISVIIEKTVSNIIKK</sequence>
<protein>
    <submittedName>
        <fullName evidence="1">Uncharacterized protein</fullName>
    </submittedName>
</protein>
<dbReference type="RefSeq" id="WP_222834510.1">
    <property type="nucleotide sequence ID" value="NZ_LJGP01000043.1"/>
</dbReference>
<gene>
    <name evidence="1" type="ORF">AEL95_09055</name>
</gene>
<reference evidence="1 2" key="1">
    <citation type="journal article" date="2016" name="Microbiology (Mosc.)">
        <title>Comparison of Lactobacillus crispatus isolates from Lactobacillus-dominated vaginal microbiomes with isolates from microbiomes containing bacterial vaginosis-associated bacteria.</title>
        <authorList>
            <person name="Abdelmaksoud A.A."/>
            <person name="Koparde V.N."/>
            <person name="Sheth N.U."/>
            <person name="Serrano M.G."/>
            <person name="Glascock A.L."/>
            <person name="Fettweis J.M."/>
            <person name="Strauss Iii J.F."/>
            <person name="Buck G.A."/>
            <person name="Jefferson K.K."/>
        </authorList>
    </citation>
    <scope>NUCLEOTIDE SEQUENCE [LARGE SCALE GENOMIC DNA]</scope>
    <source>
        <strain evidence="1 2">VMC3</strain>
    </source>
</reference>
<dbReference type="PATRIC" id="fig|47770.28.peg.1323"/>
<accession>A0A109DCW2</accession>
<dbReference type="Proteomes" id="UP000067598">
    <property type="component" value="Unassembled WGS sequence"/>
</dbReference>
<comment type="caution">
    <text evidence="1">The sequence shown here is derived from an EMBL/GenBank/DDBJ whole genome shotgun (WGS) entry which is preliminary data.</text>
</comment>